<evidence type="ECO:0000313" key="2">
    <source>
        <dbReference type="EMBL" id="AEB68479.1"/>
    </source>
</evidence>
<gene>
    <name evidence="2" type="ordered locus">MCON_1896</name>
</gene>
<feature type="region of interest" description="Disordered" evidence="1">
    <location>
        <begin position="17"/>
        <end position="75"/>
    </location>
</feature>
<evidence type="ECO:0000313" key="3">
    <source>
        <dbReference type="Proteomes" id="UP000007807"/>
    </source>
</evidence>
<organism evidence="2 3">
    <name type="scientific">Methanothrix soehngenii (strain ATCC 5969 / DSM 3671 / JCM 10134 / NBRC 103675 / OCM 69 / GP-6)</name>
    <name type="common">Methanosaeta concilii</name>
    <dbReference type="NCBI Taxonomy" id="990316"/>
    <lineage>
        <taxon>Archaea</taxon>
        <taxon>Methanobacteriati</taxon>
        <taxon>Methanobacteriota</taxon>
        <taxon>Stenosarchaea group</taxon>
        <taxon>Methanomicrobia</taxon>
        <taxon>Methanotrichales</taxon>
        <taxon>Methanotrichaceae</taxon>
        <taxon>Methanothrix</taxon>
    </lineage>
</organism>
<evidence type="ECO:0000256" key="1">
    <source>
        <dbReference type="SAM" id="MobiDB-lite"/>
    </source>
</evidence>
<dbReference type="EMBL" id="CP002565">
    <property type="protein sequence ID" value="AEB68479.1"/>
    <property type="molecule type" value="Genomic_DNA"/>
</dbReference>
<keyword evidence="3" id="KW-1185">Reference proteome</keyword>
<feature type="compositionally biased region" description="Basic and acidic residues" evidence="1">
    <location>
        <begin position="63"/>
        <end position="75"/>
    </location>
</feature>
<dbReference type="HOGENOM" id="CLU_2662312_0_0_2"/>
<protein>
    <submittedName>
        <fullName evidence="2">Uncharacterized protein</fullName>
    </submittedName>
</protein>
<sequence length="75" mass="8594">MQDSIYSYLRQRLNEEMGLQEVKRSMSKKKGAKGMPIEGPGKHDPSKPRKNKAYSPVYGETKSGIKNEQPRKTRI</sequence>
<reference evidence="2 3" key="1">
    <citation type="journal article" date="2011" name="J. Bacteriol.">
        <title>Complete genome sequence of Methanosaeta concilii, a specialist in aceticlastic methanogenesis.</title>
        <authorList>
            <person name="Barber R.D."/>
            <person name="Zhang L."/>
            <person name="Harnack M."/>
            <person name="Olson M.V."/>
            <person name="Kaul R."/>
            <person name="Ingram-Smith C."/>
            <person name="Smith K.S."/>
        </authorList>
    </citation>
    <scope>NUCLEOTIDE SEQUENCE [LARGE SCALE GENOMIC DNA]</scope>
    <source>
        <strain evidence="3">ATCC 5969 / DSM 3671 / JCM 10134 / NBRC 103675 / OCM 69 / GP-6</strain>
    </source>
</reference>
<dbReference type="KEGG" id="mcj:MCON_1896"/>
<dbReference type="Proteomes" id="UP000007807">
    <property type="component" value="Chromosome"/>
</dbReference>
<accession>F4BW49</accession>
<dbReference type="AlphaFoldDB" id="F4BW49"/>
<proteinExistence type="predicted"/>
<dbReference type="InParanoid" id="F4BW49"/>
<name>F4BW49_METSG</name>